<dbReference type="AlphaFoldDB" id="A0AA43QXS5"/>
<comment type="caution">
    <text evidence="1">The sequence shown here is derived from an EMBL/GenBank/DDBJ whole genome shotgun (WGS) entry which is preliminary data.</text>
</comment>
<dbReference type="RefSeq" id="WP_282459244.1">
    <property type="nucleotide sequence ID" value="NZ_JAPFAR010000163.1"/>
</dbReference>
<evidence type="ECO:0000313" key="1">
    <source>
        <dbReference type="EMBL" id="MDI3349939.1"/>
    </source>
</evidence>
<name>A0AA43QXS5_MYCAR</name>
<proteinExistence type="predicted"/>
<dbReference type="Proteomes" id="UP001162175">
    <property type="component" value="Unassembled WGS sequence"/>
</dbReference>
<sequence length="175" mass="20513">MKNTKQSIVINKVELLDLLLPIEKSTLINLVSETKLRMNKRNNPYFDKVIKKSKCNFLIGNDYQTRVQKNESKEGLTPDFISEENKVGNHVSKCVLFNEKTQSHYLQVERFDEIKPKVEYIFEGNQIDKMLFNDFMVKVSNTSRQDQERKVNVLSYKLDSIKEISLNGQKYVVQD</sequence>
<protein>
    <submittedName>
        <fullName evidence="1">Uncharacterized protein</fullName>
    </submittedName>
</protein>
<dbReference type="EMBL" id="JAPFAR010000163">
    <property type="protein sequence ID" value="MDI3349939.1"/>
    <property type="molecule type" value="Genomic_DNA"/>
</dbReference>
<organism evidence="1 2">
    <name type="scientific">Mycoplasmopsis arginini</name>
    <name type="common">Mycoplasma arginini</name>
    <dbReference type="NCBI Taxonomy" id="2094"/>
    <lineage>
        <taxon>Bacteria</taxon>
        <taxon>Bacillati</taxon>
        <taxon>Mycoplasmatota</taxon>
        <taxon>Mycoplasmoidales</taxon>
        <taxon>Metamycoplasmataceae</taxon>
        <taxon>Mycoplasmopsis</taxon>
    </lineage>
</organism>
<accession>A0AA43QXS5</accession>
<evidence type="ECO:0000313" key="2">
    <source>
        <dbReference type="Proteomes" id="UP001162175"/>
    </source>
</evidence>
<gene>
    <name evidence="1" type="ORF">DCBHLPFO_00674</name>
</gene>
<reference evidence="1" key="1">
    <citation type="submission" date="2022-11" db="EMBL/GenBank/DDBJ databases">
        <title>Draft genome of Mycoplasma arginini isolated from fly.</title>
        <authorList>
            <person name="Severgnini M."/>
            <person name="Gioia G."/>
            <person name="Cremonesi P."/>
            <person name="Moroni P."/>
            <person name="Addis M.F."/>
            <person name="Castiglioni B."/>
        </authorList>
    </citation>
    <scope>NUCLEOTIDE SEQUENCE</scope>
    <source>
        <strain evidence="1">QMP CG1-1632</strain>
    </source>
</reference>